<evidence type="ECO:0000256" key="1">
    <source>
        <dbReference type="SAM" id="MobiDB-lite"/>
    </source>
</evidence>
<feature type="region of interest" description="Disordered" evidence="1">
    <location>
        <begin position="144"/>
        <end position="185"/>
    </location>
</feature>
<accession>A0A1Q9BUR0</accession>
<name>A0A1Q9BUR0_SYMMI</name>
<dbReference type="OrthoDB" id="10372611at2759"/>
<dbReference type="EMBL" id="LSRX01003742">
    <property type="protein sequence ID" value="OLP74428.1"/>
    <property type="molecule type" value="Genomic_DNA"/>
</dbReference>
<feature type="compositionally biased region" description="Acidic residues" evidence="1">
    <location>
        <begin position="144"/>
        <end position="157"/>
    </location>
</feature>
<organism evidence="2 3">
    <name type="scientific">Symbiodinium microadriaticum</name>
    <name type="common">Dinoflagellate</name>
    <name type="synonym">Zooxanthella microadriatica</name>
    <dbReference type="NCBI Taxonomy" id="2951"/>
    <lineage>
        <taxon>Eukaryota</taxon>
        <taxon>Sar</taxon>
        <taxon>Alveolata</taxon>
        <taxon>Dinophyceae</taxon>
        <taxon>Suessiales</taxon>
        <taxon>Symbiodiniaceae</taxon>
        <taxon>Symbiodinium</taxon>
    </lineage>
</organism>
<dbReference type="Proteomes" id="UP000186817">
    <property type="component" value="Unassembled WGS sequence"/>
</dbReference>
<dbReference type="AlphaFoldDB" id="A0A1Q9BUR0"/>
<evidence type="ECO:0000313" key="2">
    <source>
        <dbReference type="EMBL" id="OLP74428.1"/>
    </source>
</evidence>
<proteinExistence type="predicted"/>
<protein>
    <submittedName>
        <fullName evidence="2">Uncharacterized protein</fullName>
    </submittedName>
</protein>
<comment type="caution">
    <text evidence="2">The sequence shown here is derived from an EMBL/GenBank/DDBJ whole genome shotgun (WGS) entry which is preliminary data.</text>
</comment>
<sequence>MVPSAMISVMHELLVALSSTMKRYYDKATMGIVMVQVPTSLIDDGGSRSGERETPWIFKRCSTEASKLISLLMLPMHGSVAFRKLGLEVDPAAVAKKQQMQEKKAAKDVSVKSRVFAELRAKLHENEQLQTDPVDEAETLDDAAEDVEMTDDVDEDPEGRLNPRKRKMTDQQAQGGGVELASGSGKKAMLKSLGSGYTEEEKKLSTAVKHSLDMQEQRPKTALDDFLCAMNFVMDEIRQECEIAWTESGLTGKPLKDMRQKEEAGLQGTLAFCTMMWLEFVWSQKVNVNGKQHRIYSSLRSELQSVVRAAHVKLTTTGQPSGMKADAVDALSLGQMLVNQFAKTPVKTVVFNDEEDASVHRVAQVMATNYDGVVVPIQDYIKKVIRMPLLMHDVPRQSLLNIAATCAHNSMDSRWHPSCQHVLFRMPSDF</sequence>
<keyword evidence="3" id="KW-1185">Reference proteome</keyword>
<reference evidence="2 3" key="1">
    <citation type="submission" date="2016-02" db="EMBL/GenBank/DDBJ databases">
        <title>Genome analysis of coral dinoflagellate symbionts highlights evolutionary adaptations to a symbiotic lifestyle.</title>
        <authorList>
            <person name="Aranda M."/>
            <person name="Li Y."/>
            <person name="Liew Y.J."/>
            <person name="Baumgarten S."/>
            <person name="Simakov O."/>
            <person name="Wilson M."/>
            <person name="Piel J."/>
            <person name="Ashoor H."/>
            <person name="Bougouffa S."/>
            <person name="Bajic V.B."/>
            <person name="Ryu T."/>
            <person name="Ravasi T."/>
            <person name="Bayer T."/>
            <person name="Micklem G."/>
            <person name="Kim H."/>
            <person name="Bhak J."/>
            <person name="Lajeunesse T.C."/>
            <person name="Voolstra C.R."/>
        </authorList>
    </citation>
    <scope>NUCLEOTIDE SEQUENCE [LARGE SCALE GENOMIC DNA]</scope>
    <source>
        <strain evidence="2 3">CCMP2467</strain>
    </source>
</reference>
<gene>
    <name evidence="2" type="ORF">AK812_SmicGene46034</name>
</gene>
<evidence type="ECO:0000313" key="3">
    <source>
        <dbReference type="Proteomes" id="UP000186817"/>
    </source>
</evidence>